<dbReference type="SMART" id="SM00066">
    <property type="entry name" value="GAL4"/>
    <property type="match status" value="1"/>
</dbReference>
<protein>
    <submittedName>
        <fullName evidence="8">C6 zinc finger domain protein</fullName>
    </submittedName>
</protein>
<keyword evidence="3" id="KW-0238">DNA-binding</keyword>
<dbReference type="PANTHER" id="PTHR47663">
    <property type="entry name" value="XYLANOLYTIC TRANSCRIPTIONAL ACTIVATOR XLNR-RELATED"/>
    <property type="match status" value="1"/>
</dbReference>
<evidence type="ECO:0000259" key="7">
    <source>
        <dbReference type="PROSITE" id="PS50048"/>
    </source>
</evidence>
<dbReference type="EMBL" id="JAQQWI010000010">
    <property type="protein sequence ID" value="KAK8017978.1"/>
    <property type="molecule type" value="Genomic_DNA"/>
</dbReference>
<keyword evidence="1" id="KW-0862">Zinc</keyword>
<feature type="domain" description="Zn(2)-C6 fungal-type" evidence="7">
    <location>
        <begin position="13"/>
        <end position="42"/>
    </location>
</feature>
<evidence type="ECO:0000313" key="9">
    <source>
        <dbReference type="Proteomes" id="UP001396898"/>
    </source>
</evidence>
<organism evidence="8 9">
    <name type="scientific">Apiospora marii</name>
    <dbReference type="NCBI Taxonomy" id="335849"/>
    <lineage>
        <taxon>Eukaryota</taxon>
        <taxon>Fungi</taxon>
        <taxon>Dikarya</taxon>
        <taxon>Ascomycota</taxon>
        <taxon>Pezizomycotina</taxon>
        <taxon>Sordariomycetes</taxon>
        <taxon>Xylariomycetidae</taxon>
        <taxon>Amphisphaeriales</taxon>
        <taxon>Apiosporaceae</taxon>
        <taxon>Apiospora</taxon>
    </lineage>
</organism>
<evidence type="ECO:0000256" key="6">
    <source>
        <dbReference type="SAM" id="MobiDB-lite"/>
    </source>
</evidence>
<comment type="caution">
    <text evidence="8">The sequence shown here is derived from an EMBL/GenBank/DDBJ whole genome shotgun (WGS) entry which is preliminary data.</text>
</comment>
<dbReference type="InterPro" id="IPR036864">
    <property type="entry name" value="Zn2-C6_fun-type_DNA-bd_sf"/>
</dbReference>
<accession>A0ABR1RSU7</accession>
<gene>
    <name evidence="8" type="ORF">PG991_007168</name>
</gene>
<dbReference type="SUPFAM" id="SSF57701">
    <property type="entry name" value="Zn2/Cys6 DNA-binding domain"/>
    <property type="match status" value="1"/>
</dbReference>
<dbReference type="PROSITE" id="PS00463">
    <property type="entry name" value="ZN2_CY6_FUNGAL_1"/>
    <property type="match status" value="1"/>
</dbReference>
<evidence type="ECO:0000256" key="5">
    <source>
        <dbReference type="ARBA" id="ARBA00023242"/>
    </source>
</evidence>
<dbReference type="Proteomes" id="UP001396898">
    <property type="component" value="Unassembled WGS sequence"/>
</dbReference>
<feature type="compositionally biased region" description="Low complexity" evidence="6">
    <location>
        <begin position="181"/>
        <end position="201"/>
    </location>
</feature>
<evidence type="ECO:0000256" key="2">
    <source>
        <dbReference type="ARBA" id="ARBA00023015"/>
    </source>
</evidence>
<feature type="region of interest" description="Disordered" evidence="6">
    <location>
        <begin position="48"/>
        <end position="72"/>
    </location>
</feature>
<dbReference type="Pfam" id="PF00172">
    <property type="entry name" value="Zn_clus"/>
    <property type="match status" value="1"/>
</dbReference>
<evidence type="ECO:0000256" key="1">
    <source>
        <dbReference type="ARBA" id="ARBA00022833"/>
    </source>
</evidence>
<keyword evidence="4" id="KW-0804">Transcription</keyword>
<keyword evidence="9" id="KW-1185">Reference proteome</keyword>
<dbReference type="InterPro" id="IPR051439">
    <property type="entry name" value="XlnR/Xlr1"/>
</dbReference>
<dbReference type="InterPro" id="IPR001138">
    <property type="entry name" value="Zn2Cys6_DnaBD"/>
</dbReference>
<evidence type="ECO:0000256" key="4">
    <source>
        <dbReference type="ARBA" id="ARBA00023163"/>
    </source>
</evidence>
<feature type="compositionally biased region" description="Polar residues" evidence="6">
    <location>
        <begin position="140"/>
        <end position="170"/>
    </location>
</feature>
<feature type="compositionally biased region" description="Polar residues" evidence="6">
    <location>
        <begin position="297"/>
        <end position="310"/>
    </location>
</feature>
<dbReference type="PANTHER" id="PTHR47663:SF1">
    <property type="entry name" value="XYLANOLYTIC TRANSCRIPTIONAL ACTIVATOR XLNR-RELATED"/>
    <property type="match status" value="1"/>
</dbReference>
<proteinExistence type="predicted"/>
<dbReference type="PROSITE" id="PS50048">
    <property type="entry name" value="ZN2_CY6_FUNGAL_2"/>
    <property type="match status" value="1"/>
</dbReference>
<feature type="region of interest" description="Disordered" evidence="6">
    <location>
        <begin position="140"/>
        <end position="214"/>
    </location>
</feature>
<dbReference type="CDD" id="cd00067">
    <property type="entry name" value="GAL4"/>
    <property type="match status" value="1"/>
</dbReference>
<sequence length="395" mass="43118">MEDFNTSARLRNACDACHRLKRKCTGATPCENCSSSGSSCFYSVAGRLGRPPGSRSRRNTRTAKSAKARGAGLSISQAEDLANPESTNMLDLDLDFGSFDQMASYQMFMSPAQNPGSMMSMFSTIETDPDHGLEYFSALDNSTTMSPSTSGNDTPLSISPIQMPPESQQKQQKHQDNLFVQTPFSRQQQQTQPQPQSQPQRPGKRGHSRPQRCQCIPGLSSLIHDLKSAGDDGMPPAGLDDMLFRVNNALSLWSALAACPRCCGHDLDDGDDGETLLLAALSMRRVVSQFQAVSSSHQPAFLQPGTSNNIDGEAEDDDDDAAGPQVHVGSFRVTGPDRTMLLGVLRTITVRKLDAVVTAMRSMLRTKQARRRQSDVAMLQHVESIFDELSKTIKQ</sequence>
<reference evidence="8 9" key="1">
    <citation type="submission" date="2023-01" db="EMBL/GenBank/DDBJ databases">
        <title>Analysis of 21 Apiospora genomes using comparative genomics revels a genus with tremendous synthesis potential of carbohydrate active enzymes and secondary metabolites.</title>
        <authorList>
            <person name="Sorensen T."/>
        </authorList>
    </citation>
    <scope>NUCLEOTIDE SEQUENCE [LARGE SCALE GENOMIC DNA]</scope>
    <source>
        <strain evidence="8 9">CBS 20057</strain>
    </source>
</reference>
<evidence type="ECO:0000256" key="3">
    <source>
        <dbReference type="ARBA" id="ARBA00023125"/>
    </source>
</evidence>
<feature type="compositionally biased region" description="Acidic residues" evidence="6">
    <location>
        <begin position="312"/>
        <end position="321"/>
    </location>
</feature>
<feature type="region of interest" description="Disordered" evidence="6">
    <location>
        <begin position="297"/>
        <end position="325"/>
    </location>
</feature>
<dbReference type="Gene3D" id="4.10.240.10">
    <property type="entry name" value="Zn(2)-C6 fungal-type DNA-binding domain"/>
    <property type="match status" value="1"/>
</dbReference>
<keyword evidence="5" id="KW-0539">Nucleus</keyword>
<keyword evidence="2" id="KW-0805">Transcription regulation</keyword>
<name>A0ABR1RSU7_9PEZI</name>
<feature type="compositionally biased region" description="Basic residues" evidence="6">
    <location>
        <begin position="55"/>
        <end position="67"/>
    </location>
</feature>
<evidence type="ECO:0000313" key="8">
    <source>
        <dbReference type="EMBL" id="KAK8017978.1"/>
    </source>
</evidence>